<dbReference type="InterPro" id="IPR050465">
    <property type="entry name" value="UPF0194_transport"/>
</dbReference>
<dbReference type="InterPro" id="IPR011053">
    <property type="entry name" value="Single_hybrid_motif"/>
</dbReference>
<dbReference type="GO" id="GO:0030313">
    <property type="term" value="C:cell envelope"/>
    <property type="evidence" value="ECO:0007669"/>
    <property type="project" value="UniProtKB-SubCell"/>
</dbReference>
<evidence type="ECO:0000256" key="3">
    <source>
        <dbReference type="SAM" id="Phobius"/>
    </source>
</evidence>
<dbReference type="EMBL" id="CP036433">
    <property type="protein sequence ID" value="QDU94144.1"/>
    <property type="molecule type" value="Genomic_DNA"/>
</dbReference>
<evidence type="ECO:0000256" key="1">
    <source>
        <dbReference type="ARBA" id="ARBA00004196"/>
    </source>
</evidence>
<keyword evidence="5" id="KW-1185">Reference proteome</keyword>
<evidence type="ECO:0000313" key="5">
    <source>
        <dbReference type="Proteomes" id="UP000317648"/>
    </source>
</evidence>
<dbReference type="KEGG" id="lcre:Pla8534_19310"/>
<evidence type="ECO:0000313" key="4">
    <source>
        <dbReference type="EMBL" id="QDU94144.1"/>
    </source>
</evidence>
<comment type="subcellular location">
    <subcellularLocation>
        <location evidence="1">Cell envelope</location>
    </subcellularLocation>
</comment>
<keyword evidence="3" id="KW-1133">Transmembrane helix</keyword>
<dbReference type="RefSeq" id="WP_145052033.1">
    <property type="nucleotide sequence ID" value="NZ_CP036433.1"/>
</dbReference>
<keyword evidence="3" id="KW-0812">Transmembrane</keyword>
<reference evidence="4 5" key="1">
    <citation type="submission" date="2019-02" db="EMBL/GenBank/DDBJ databases">
        <title>Deep-cultivation of Planctomycetes and their phenomic and genomic characterization uncovers novel biology.</title>
        <authorList>
            <person name="Wiegand S."/>
            <person name="Jogler M."/>
            <person name="Boedeker C."/>
            <person name="Pinto D."/>
            <person name="Vollmers J."/>
            <person name="Rivas-Marin E."/>
            <person name="Kohn T."/>
            <person name="Peeters S.H."/>
            <person name="Heuer A."/>
            <person name="Rast P."/>
            <person name="Oberbeckmann S."/>
            <person name="Bunk B."/>
            <person name="Jeske O."/>
            <person name="Meyerdierks A."/>
            <person name="Storesund J.E."/>
            <person name="Kallscheuer N."/>
            <person name="Luecker S."/>
            <person name="Lage O.M."/>
            <person name="Pohl T."/>
            <person name="Merkel B.J."/>
            <person name="Hornburger P."/>
            <person name="Mueller R.-W."/>
            <person name="Bruemmer F."/>
            <person name="Labrenz M."/>
            <person name="Spormann A.M."/>
            <person name="Op den Camp H."/>
            <person name="Overmann J."/>
            <person name="Amann R."/>
            <person name="Jetten M.S.M."/>
            <person name="Mascher T."/>
            <person name="Medema M.H."/>
            <person name="Devos D.P."/>
            <person name="Kaster A.-K."/>
            <person name="Ovreas L."/>
            <person name="Rohde M."/>
            <person name="Galperin M.Y."/>
            <person name="Jogler C."/>
        </authorList>
    </citation>
    <scope>NUCLEOTIDE SEQUENCE [LARGE SCALE GENOMIC DNA]</scope>
    <source>
        <strain evidence="4 5">Pla85_3_4</strain>
    </source>
</reference>
<evidence type="ECO:0000256" key="2">
    <source>
        <dbReference type="ARBA" id="ARBA00023054"/>
    </source>
</evidence>
<feature type="transmembrane region" description="Helical" evidence="3">
    <location>
        <begin position="32"/>
        <end position="51"/>
    </location>
</feature>
<keyword evidence="2" id="KW-0175">Coiled coil</keyword>
<dbReference type="AlphaFoldDB" id="A0A518DQP5"/>
<keyword evidence="3" id="KW-0472">Membrane</keyword>
<proteinExistence type="predicted"/>
<dbReference type="Gene3D" id="2.40.50.100">
    <property type="match status" value="1"/>
</dbReference>
<gene>
    <name evidence="4" type="ORF">Pla8534_19310</name>
</gene>
<accession>A0A518DQP5</accession>
<dbReference type="OrthoDB" id="117856at2"/>
<dbReference type="Proteomes" id="UP000317648">
    <property type="component" value="Chromosome"/>
</dbReference>
<sequence>MAKQIYRQEALDRLSSPEQLDMLMPVTSARSWIALAGVGVLLAMGLIWGIFGRIASTVDGTGLLVRTNGADWVTTPFAGVVERLEVTEGDLVKKGDSLLSVGYLSDTGIPSVHVVKSPRAGRVLDIPVFVGDEVSNRTDLVYVETPSAPLHATIFVEAISGYKINKGMKVRLLPATEDEYSSNRLAGVITKAGKFPVSSSGMLRIVQNEDRVRALQMRGPNLQIDVEVTGDPNDPAFGKIFSGTPCSAVITTDEHAPIYFLFPY</sequence>
<organism evidence="4 5">
    <name type="scientific">Lignipirellula cremea</name>
    <dbReference type="NCBI Taxonomy" id="2528010"/>
    <lineage>
        <taxon>Bacteria</taxon>
        <taxon>Pseudomonadati</taxon>
        <taxon>Planctomycetota</taxon>
        <taxon>Planctomycetia</taxon>
        <taxon>Pirellulales</taxon>
        <taxon>Pirellulaceae</taxon>
        <taxon>Lignipirellula</taxon>
    </lineage>
</organism>
<dbReference type="SUPFAM" id="SSF51230">
    <property type="entry name" value="Single hybrid motif"/>
    <property type="match status" value="1"/>
</dbReference>
<dbReference type="PANTHER" id="PTHR32347">
    <property type="entry name" value="EFFLUX SYSTEM COMPONENT YKNX-RELATED"/>
    <property type="match status" value="1"/>
</dbReference>
<protein>
    <submittedName>
        <fullName evidence="4">Uncharacterized protein</fullName>
    </submittedName>
</protein>
<name>A0A518DQP5_9BACT</name>